<dbReference type="EMBL" id="PUHZ01000024">
    <property type="protein sequence ID" value="PQO43190.1"/>
    <property type="molecule type" value="Genomic_DNA"/>
</dbReference>
<reference evidence="4 5" key="1">
    <citation type="submission" date="2018-02" db="EMBL/GenBank/DDBJ databases">
        <title>Comparative genomes isolates from brazilian mangrove.</title>
        <authorList>
            <person name="Araujo J.E."/>
            <person name="Taketani R.G."/>
            <person name="Silva M.C.P."/>
            <person name="Loureco M.V."/>
            <person name="Andreote F.D."/>
        </authorList>
    </citation>
    <scope>NUCLEOTIDE SEQUENCE [LARGE SCALE GENOMIC DNA]</scope>
    <source>
        <strain evidence="4 5">Nap-Phe MGV</strain>
    </source>
</reference>
<dbReference type="Gene3D" id="1.10.150.20">
    <property type="entry name" value="5' to 3' exonuclease, C-terminal subdomain"/>
    <property type="match status" value="1"/>
</dbReference>
<dbReference type="OrthoDB" id="9788640at2"/>
<dbReference type="Gene3D" id="3.40.1170.60">
    <property type="match status" value="1"/>
</dbReference>
<dbReference type="GO" id="GO:0006281">
    <property type="term" value="P:DNA repair"/>
    <property type="evidence" value="ECO:0007669"/>
    <property type="project" value="InterPro"/>
</dbReference>
<dbReference type="AlphaFoldDB" id="A0A2S8GFX9"/>
<name>A0A2S8GFX9_9BACT</name>
<evidence type="ECO:0000256" key="2">
    <source>
        <dbReference type="ARBA" id="ARBA00022763"/>
    </source>
</evidence>
<dbReference type="PANTHER" id="PTHR35369">
    <property type="entry name" value="BLR3025 PROTEIN-RELATED"/>
    <property type="match status" value="1"/>
</dbReference>
<dbReference type="InterPro" id="IPR043502">
    <property type="entry name" value="DNA/RNA_pol_sf"/>
</dbReference>
<comment type="similarity">
    <text evidence="1">Belongs to the DNA polymerase type-Y family.</text>
</comment>
<dbReference type="RefSeq" id="WP_105338403.1">
    <property type="nucleotide sequence ID" value="NZ_PUHZ01000024.1"/>
</dbReference>
<evidence type="ECO:0000259" key="3">
    <source>
        <dbReference type="PROSITE" id="PS50173"/>
    </source>
</evidence>
<evidence type="ECO:0000313" key="5">
    <source>
        <dbReference type="Proteomes" id="UP000237819"/>
    </source>
</evidence>
<dbReference type="InterPro" id="IPR043128">
    <property type="entry name" value="Rev_trsase/Diguanyl_cyclase"/>
</dbReference>
<accession>A0A2S8GFX9</accession>
<dbReference type="InterPro" id="IPR050356">
    <property type="entry name" value="SulA_CellDiv_inhibitor"/>
</dbReference>
<dbReference type="SUPFAM" id="SSF56672">
    <property type="entry name" value="DNA/RNA polymerases"/>
    <property type="match status" value="1"/>
</dbReference>
<dbReference type="PROSITE" id="PS50173">
    <property type="entry name" value="UMUC"/>
    <property type="match status" value="1"/>
</dbReference>
<evidence type="ECO:0000313" key="4">
    <source>
        <dbReference type="EMBL" id="PQO43190.1"/>
    </source>
</evidence>
<organism evidence="4 5">
    <name type="scientific">Blastopirellula marina</name>
    <dbReference type="NCBI Taxonomy" id="124"/>
    <lineage>
        <taxon>Bacteria</taxon>
        <taxon>Pseudomonadati</taxon>
        <taxon>Planctomycetota</taxon>
        <taxon>Planctomycetia</taxon>
        <taxon>Pirellulales</taxon>
        <taxon>Pirellulaceae</taxon>
        <taxon>Blastopirellula</taxon>
    </lineage>
</organism>
<dbReference type="Proteomes" id="UP000237819">
    <property type="component" value="Unassembled WGS sequence"/>
</dbReference>
<protein>
    <submittedName>
        <fullName evidence="4">Nucleotidyltransferase</fullName>
    </submittedName>
</protein>
<sequence length="516" mass="58549">MNTPASFRPAPARRVLCLWFPEWPAQRLIAARPEAAGSLVVIAGENHRGQFVYACNRLARQRGVRRDMPISEARALARPGEQLIVEPWQTAADRQGLEQIAIRCERFSFCVGLEDADPPECLLLDVTGIAHFFGDEQSLARQLRQALVRRRLEGRIAVADTPGAAWAAAHCLAHADRPAVIATCESLDQLPLTGLRLSAATLAKLQRLGVFTIGQLRALDRASLAKRFGAEVLLRLDQWNGQLPELITPCRPLPKFQVERRLEVGITQTAAIERLWKSLLTRLLDLLRPRRFGLHGILFLALQEDRRRWEKSLRLCAATADERHLQELLSLKLANWRLTAPLVEMSLEAIDVAPLAAAQQDWLQGQSQDDARQLSSLINRLSSRLGEEFVSRARLLPDPVPEYAASNVSLSQPGALASTSLPQQFRPLDRPTALFKEPRPVEVLAVMPDGPPTALFWKQTRFDVVQCWGPERIESRWWRQSYVRRDYYWIETTSGSRLWVFQRLQDARWFWQGELF</sequence>
<dbReference type="PANTHER" id="PTHR35369:SF2">
    <property type="entry name" value="BLR3025 PROTEIN"/>
    <property type="match status" value="1"/>
</dbReference>
<keyword evidence="2" id="KW-0227">DNA damage</keyword>
<proteinExistence type="inferred from homology"/>
<dbReference type="CDD" id="cd03468">
    <property type="entry name" value="PolY_like"/>
    <property type="match status" value="1"/>
</dbReference>
<comment type="caution">
    <text evidence="4">The sequence shown here is derived from an EMBL/GenBank/DDBJ whole genome shotgun (WGS) entry which is preliminary data.</text>
</comment>
<feature type="domain" description="UmuC" evidence="3">
    <location>
        <begin position="32"/>
        <end position="209"/>
    </location>
</feature>
<evidence type="ECO:0000256" key="1">
    <source>
        <dbReference type="ARBA" id="ARBA00010945"/>
    </source>
</evidence>
<dbReference type="Gene3D" id="3.30.70.270">
    <property type="match status" value="1"/>
</dbReference>
<keyword evidence="4" id="KW-0808">Transferase</keyword>
<dbReference type="Pfam" id="PF00817">
    <property type="entry name" value="IMS"/>
    <property type="match status" value="1"/>
</dbReference>
<gene>
    <name evidence="4" type="ORF">C5Y93_26170</name>
</gene>
<dbReference type="InterPro" id="IPR001126">
    <property type="entry name" value="UmuC"/>
</dbReference>
<dbReference type="GO" id="GO:0016740">
    <property type="term" value="F:transferase activity"/>
    <property type="evidence" value="ECO:0007669"/>
    <property type="project" value="UniProtKB-KW"/>
</dbReference>